<dbReference type="GO" id="GO:0006799">
    <property type="term" value="P:polyphosphate biosynthetic process"/>
    <property type="evidence" value="ECO:0007669"/>
    <property type="project" value="UniProtKB-ARBA"/>
</dbReference>
<dbReference type="VEuPathDB" id="ToxoDB:ETH_00012275"/>
<evidence type="ECO:0000259" key="7">
    <source>
        <dbReference type="Pfam" id="PF09359"/>
    </source>
</evidence>
<evidence type="ECO:0000313" key="9">
    <source>
        <dbReference type="Proteomes" id="UP000030747"/>
    </source>
</evidence>
<reference evidence="8" key="2">
    <citation type="submission" date="2013-10" db="EMBL/GenBank/DDBJ databases">
        <authorList>
            <person name="Aslett M."/>
        </authorList>
    </citation>
    <scope>NUCLEOTIDE SEQUENCE [LARGE SCALE GENOMIC DNA]</scope>
    <source>
        <strain evidence="8">Houghton</strain>
    </source>
</reference>
<dbReference type="VEuPathDB" id="ToxoDB:ETH2_1462900"/>
<dbReference type="PANTHER" id="PTHR46140">
    <property type="entry name" value="VACUOLAR TRANSPORTER CHAPERONE 1-RELATED"/>
    <property type="match status" value="1"/>
</dbReference>
<keyword evidence="4 6" id="KW-0472">Membrane</keyword>
<evidence type="ECO:0000313" key="8">
    <source>
        <dbReference type="EMBL" id="CDJ40158.1"/>
    </source>
</evidence>
<dbReference type="InterPro" id="IPR042267">
    <property type="entry name" value="VTC_sf"/>
</dbReference>
<name>U6KTA6_EIMTE</name>
<dbReference type="Pfam" id="PF09359">
    <property type="entry name" value="VTC"/>
    <property type="match status" value="1"/>
</dbReference>
<dbReference type="RefSeq" id="XP_013230911.1">
    <property type="nucleotide sequence ID" value="XM_013375457.1"/>
</dbReference>
<keyword evidence="3 6" id="KW-1133">Transmembrane helix</keyword>
<evidence type="ECO:0000256" key="5">
    <source>
        <dbReference type="SAM" id="MobiDB-lite"/>
    </source>
</evidence>
<keyword evidence="2 6" id="KW-0812">Transmembrane</keyword>
<dbReference type="GO" id="GO:0012505">
    <property type="term" value="C:endomembrane system"/>
    <property type="evidence" value="ECO:0007669"/>
    <property type="project" value="UniProtKB-SubCell"/>
</dbReference>
<dbReference type="OrthoDB" id="6493944at2759"/>
<dbReference type="InterPro" id="IPR018966">
    <property type="entry name" value="VTC_domain"/>
</dbReference>
<comment type="subcellular location">
    <subcellularLocation>
        <location evidence="1">Endomembrane system</location>
        <topology evidence="1">Multi-pass membrane protein</topology>
    </subcellularLocation>
</comment>
<evidence type="ECO:0000256" key="4">
    <source>
        <dbReference type="ARBA" id="ARBA00023136"/>
    </source>
</evidence>
<dbReference type="Gene3D" id="3.20.100.30">
    <property type="entry name" value="VTC, catalytic tunnel domain"/>
    <property type="match status" value="1"/>
</dbReference>
<dbReference type="PANTHER" id="PTHR46140:SF1">
    <property type="entry name" value="VACUOLAR TRANSPORTER CHAPERONE COMPLEX SUBUNIT 4-RELATED"/>
    <property type="match status" value="1"/>
</dbReference>
<feature type="transmembrane region" description="Helical" evidence="6">
    <location>
        <begin position="762"/>
        <end position="782"/>
    </location>
</feature>
<dbReference type="OMA" id="WCRLADE"/>
<feature type="region of interest" description="Disordered" evidence="5">
    <location>
        <begin position="1"/>
        <end position="38"/>
    </location>
</feature>
<proteinExistence type="predicted"/>
<dbReference type="EMBL" id="HG674968">
    <property type="protein sequence ID" value="CDJ40158.1"/>
    <property type="molecule type" value="Genomic_DNA"/>
</dbReference>
<protein>
    <recommendedName>
        <fullName evidence="7">VTC domain-containing protein</fullName>
    </recommendedName>
</protein>
<dbReference type="CDD" id="cd07751">
    <property type="entry name" value="PolyPPase_VTC4_like"/>
    <property type="match status" value="1"/>
</dbReference>
<evidence type="ECO:0000256" key="3">
    <source>
        <dbReference type="ARBA" id="ARBA00022989"/>
    </source>
</evidence>
<dbReference type="AlphaFoldDB" id="U6KTA6"/>
<accession>U6KTA6</accession>
<feature type="region of interest" description="Disordered" evidence="5">
    <location>
        <begin position="558"/>
        <end position="577"/>
    </location>
</feature>
<dbReference type="GeneID" id="25251622"/>
<organism evidence="8 9">
    <name type="scientific">Eimeria tenella</name>
    <name type="common">Coccidian parasite</name>
    <dbReference type="NCBI Taxonomy" id="5802"/>
    <lineage>
        <taxon>Eukaryota</taxon>
        <taxon>Sar</taxon>
        <taxon>Alveolata</taxon>
        <taxon>Apicomplexa</taxon>
        <taxon>Conoidasida</taxon>
        <taxon>Coccidia</taxon>
        <taxon>Eucoccidiorida</taxon>
        <taxon>Eimeriorina</taxon>
        <taxon>Eimeriidae</taxon>
        <taxon>Eimeria</taxon>
    </lineage>
</organism>
<sequence length="808" mass="90133">MLPYGRAQKPTSPAAAGEQQDVDSPASLSASTDPSHTHFLPSAAAAAARADDGMAGSSLRAEAETLSLLPEAQFWGLLQQQVNELNKFATEKERQIQSDIRLIAARMEQHEKLQGDEELLIEEQSAEIIHLDLYIRTNHKALLALCSHFDRLLTGAKTARWFSTSLLKEAYCNVDLERLVLMLSLLWGKFRSRLEGKQLESAAWKPPDSFVRATTKYWIRPENIVRAQCLIVRHLPFLVFGTSDKELEASLLGPRSALEKLQQRASNLAPTQMVASVYFDSANAYSYERRIRRFEGAQLLRFRWYGTNNNGPDEDIFIERKTHHESWSGLSSTKERFVVPQRLVAPYMLLQRKARDLLLEASGFEPPETDGGQSPGDPTVSSAAKSSKPDSVDSVTIDTAGIAASEYIAKNGKLKKAIELGEEIQEEIAEHQLQPMLRTSYLRAAFQLATSNAVRISLDTNLCMVNEYRPQRQEYGGFNWCRLADELLGKDEVVRFPYAILEVKVQQQPPPAWVQSMLLLADATLVYKFSKFQHGMAFLHRDKISSGLLPHWLQTPLSAQQQNQDEQSSANKKRSGLGVPALGGSLFESLRNSPDSLLTPLARSLADQHAPRLSPSDALGVKRRSLFPVGEGKPVVATEPDWEDVTATAAHRTFCWLQTEQQLQLQQAPRPICQDSSAEGEFEEERTCGVILSSADSMQQRLMRRHIRTVRKVDPKTSFAGERTFLHYIQKGLYLAGASLARVAKAGVANVVQRIDSRLGPVLAFIAAGVATVLVLVFQIDVNLRSVLHHQRADNLSHYRENVQPASQ</sequence>
<feature type="compositionally biased region" description="Polar residues" evidence="5">
    <location>
        <begin position="558"/>
        <end position="570"/>
    </location>
</feature>
<evidence type="ECO:0000256" key="2">
    <source>
        <dbReference type="ARBA" id="ARBA00022692"/>
    </source>
</evidence>
<evidence type="ECO:0000256" key="6">
    <source>
        <dbReference type="SAM" id="Phobius"/>
    </source>
</evidence>
<keyword evidence="9" id="KW-1185">Reference proteome</keyword>
<gene>
    <name evidence="8" type="ORF">ETH_00012275</name>
</gene>
<reference evidence="8" key="1">
    <citation type="submission" date="2013-10" db="EMBL/GenBank/DDBJ databases">
        <title>Genomic analysis of the causative agents of coccidiosis in chickens.</title>
        <authorList>
            <person name="Reid A.J."/>
            <person name="Blake D."/>
            <person name="Billington K."/>
            <person name="Browne H."/>
            <person name="Dunn M."/>
            <person name="Hung S."/>
            <person name="Kawahara F."/>
            <person name="Miranda-Saavedra D."/>
            <person name="Mourier T."/>
            <person name="Nagra H."/>
            <person name="Otto T.D."/>
            <person name="Rawlings N."/>
            <person name="Sanchez A."/>
            <person name="Sanders M."/>
            <person name="Subramaniam C."/>
            <person name="Tay Y."/>
            <person name="Dear P."/>
            <person name="Doerig C."/>
            <person name="Gruber A."/>
            <person name="Parkinson J."/>
            <person name="Shirley M."/>
            <person name="Wan K.L."/>
            <person name="Berriman M."/>
            <person name="Tomley F."/>
            <person name="Pain A."/>
        </authorList>
    </citation>
    <scope>NUCLEOTIDE SEQUENCE [LARGE SCALE GENOMIC DNA]</scope>
    <source>
        <strain evidence="8">Houghton</strain>
    </source>
</reference>
<dbReference type="InterPro" id="IPR051572">
    <property type="entry name" value="VTC_Complex_Subunit"/>
</dbReference>
<feature type="region of interest" description="Disordered" evidence="5">
    <location>
        <begin position="363"/>
        <end position="393"/>
    </location>
</feature>
<dbReference type="Proteomes" id="UP000030747">
    <property type="component" value="Unassembled WGS sequence"/>
</dbReference>
<feature type="domain" description="VTC" evidence="7">
    <location>
        <begin position="212"/>
        <end position="540"/>
    </location>
</feature>
<evidence type="ECO:0000256" key="1">
    <source>
        <dbReference type="ARBA" id="ARBA00004127"/>
    </source>
</evidence>